<dbReference type="EMBL" id="JACEIK010016665">
    <property type="protein sequence ID" value="MCE5165690.1"/>
    <property type="molecule type" value="Genomic_DNA"/>
</dbReference>
<dbReference type="Proteomes" id="UP000823775">
    <property type="component" value="Unassembled WGS sequence"/>
</dbReference>
<feature type="compositionally biased region" description="Basic and acidic residues" evidence="1">
    <location>
        <begin position="7"/>
        <end position="26"/>
    </location>
</feature>
<name>A0ABS8Y533_DATST</name>
<organism evidence="2 3">
    <name type="scientific">Datura stramonium</name>
    <name type="common">Jimsonweed</name>
    <name type="synonym">Common thornapple</name>
    <dbReference type="NCBI Taxonomy" id="4076"/>
    <lineage>
        <taxon>Eukaryota</taxon>
        <taxon>Viridiplantae</taxon>
        <taxon>Streptophyta</taxon>
        <taxon>Embryophyta</taxon>
        <taxon>Tracheophyta</taxon>
        <taxon>Spermatophyta</taxon>
        <taxon>Magnoliopsida</taxon>
        <taxon>eudicotyledons</taxon>
        <taxon>Gunneridae</taxon>
        <taxon>Pentapetalae</taxon>
        <taxon>asterids</taxon>
        <taxon>lamiids</taxon>
        <taxon>Solanales</taxon>
        <taxon>Solanaceae</taxon>
        <taxon>Solanoideae</taxon>
        <taxon>Datureae</taxon>
        <taxon>Datura</taxon>
    </lineage>
</organism>
<evidence type="ECO:0000313" key="3">
    <source>
        <dbReference type="Proteomes" id="UP000823775"/>
    </source>
</evidence>
<feature type="compositionally biased region" description="Low complexity" evidence="1">
    <location>
        <begin position="38"/>
        <end position="51"/>
    </location>
</feature>
<evidence type="ECO:0000256" key="1">
    <source>
        <dbReference type="SAM" id="MobiDB-lite"/>
    </source>
</evidence>
<evidence type="ECO:0000313" key="2">
    <source>
        <dbReference type="EMBL" id="MCE5165690.1"/>
    </source>
</evidence>
<keyword evidence="3" id="KW-1185">Reference proteome</keyword>
<sequence>MRVSGVEGRRGRERGERRSRSREEMRSGVGRKRRKTGQRGNRNGGRSAARVGNDGVWWYSERDEKRGRRWWIRRFRS</sequence>
<protein>
    <submittedName>
        <fullName evidence="2">Uncharacterized protein</fullName>
    </submittedName>
</protein>
<reference evidence="2 3" key="1">
    <citation type="journal article" date="2021" name="BMC Genomics">
        <title>Datura genome reveals duplications of psychoactive alkaloid biosynthetic genes and high mutation rate following tissue culture.</title>
        <authorList>
            <person name="Rajewski A."/>
            <person name="Carter-House D."/>
            <person name="Stajich J."/>
            <person name="Litt A."/>
        </authorList>
    </citation>
    <scope>NUCLEOTIDE SEQUENCE [LARGE SCALE GENOMIC DNA]</scope>
    <source>
        <strain evidence="2">AR-01</strain>
    </source>
</reference>
<accession>A0ABS8Y533</accession>
<gene>
    <name evidence="2" type="ORF">HAX54_011657</name>
</gene>
<feature type="region of interest" description="Disordered" evidence="1">
    <location>
        <begin position="1"/>
        <end position="51"/>
    </location>
</feature>
<proteinExistence type="predicted"/>
<comment type="caution">
    <text evidence="2">The sequence shown here is derived from an EMBL/GenBank/DDBJ whole genome shotgun (WGS) entry which is preliminary data.</text>
</comment>